<keyword evidence="7" id="KW-1185">Reference proteome</keyword>
<dbReference type="InterPro" id="IPR001128">
    <property type="entry name" value="Cyt_P450"/>
</dbReference>
<proteinExistence type="inferred from homology"/>
<dbReference type="Gene3D" id="1.10.630.10">
    <property type="entry name" value="Cytochrome P450"/>
    <property type="match status" value="1"/>
</dbReference>
<dbReference type="GO" id="GO:0016705">
    <property type="term" value="F:oxidoreductase activity, acting on paired donors, with incorporation or reduction of molecular oxygen"/>
    <property type="evidence" value="ECO:0007669"/>
    <property type="project" value="InterPro"/>
</dbReference>
<accession>A0A7J7J8U2</accession>
<keyword evidence="5" id="KW-0408">Iron</keyword>
<name>A0A7J7J8U2_BUGNE</name>
<dbReference type="PANTHER" id="PTHR24302:SF15">
    <property type="entry name" value="FATTY-ACID PEROXYGENASE"/>
    <property type="match status" value="1"/>
</dbReference>
<reference evidence="6" key="1">
    <citation type="submission" date="2020-06" db="EMBL/GenBank/DDBJ databases">
        <title>Draft genome of Bugula neritina, a colonial animal packing powerful symbionts and potential medicines.</title>
        <authorList>
            <person name="Rayko M."/>
        </authorList>
    </citation>
    <scope>NUCLEOTIDE SEQUENCE [LARGE SCALE GENOMIC DNA]</scope>
    <source>
        <strain evidence="6">Kwan_BN1</strain>
    </source>
</reference>
<evidence type="ECO:0000313" key="7">
    <source>
        <dbReference type="Proteomes" id="UP000593567"/>
    </source>
</evidence>
<dbReference type="PANTHER" id="PTHR24302">
    <property type="entry name" value="CYTOCHROME P450 FAMILY 3"/>
    <property type="match status" value="1"/>
</dbReference>
<dbReference type="GO" id="GO:0020037">
    <property type="term" value="F:heme binding"/>
    <property type="evidence" value="ECO:0007669"/>
    <property type="project" value="InterPro"/>
</dbReference>
<keyword evidence="2" id="KW-0349">Heme</keyword>
<gene>
    <name evidence="6" type="ORF">EB796_019911</name>
</gene>
<evidence type="ECO:0000256" key="4">
    <source>
        <dbReference type="ARBA" id="ARBA00023002"/>
    </source>
</evidence>
<dbReference type="AlphaFoldDB" id="A0A7J7J8U2"/>
<dbReference type="Proteomes" id="UP000593567">
    <property type="component" value="Unassembled WGS sequence"/>
</dbReference>
<evidence type="ECO:0000256" key="5">
    <source>
        <dbReference type="ARBA" id="ARBA00023004"/>
    </source>
</evidence>
<dbReference type="GO" id="GO:0005506">
    <property type="term" value="F:iron ion binding"/>
    <property type="evidence" value="ECO:0007669"/>
    <property type="project" value="InterPro"/>
</dbReference>
<sequence>MLLMKKVNFVACRKQWLQHWSRLTLVDDEPLLPRKVKEIIGSFFDMTFAGQESMTYFENLVNRVLDLKREDAQKRNDFLSMCINNMVDIKNVDKDSVKVSDGKTWTTQGLTKEEVIGNAVIFLIAGYESTGATLQNLFYLLAWYPEIQEKLYTLTSEISDEDGNVIMKSFKVGVLRVLYSRDTETVSSITKVHQEHAYVFQRQCIATNTMVNFLLL</sequence>
<evidence type="ECO:0000256" key="3">
    <source>
        <dbReference type="ARBA" id="ARBA00022723"/>
    </source>
</evidence>
<evidence type="ECO:0000256" key="2">
    <source>
        <dbReference type="ARBA" id="ARBA00022617"/>
    </source>
</evidence>
<dbReference type="OrthoDB" id="1470350at2759"/>
<dbReference type="InterPro" id="IPR036396">
    <property type="entry name" value="Cyt_P450_sf"/>
</dbReference>
<evidence type="ECO:0000313" key="6">
    <source>
        <dbReference type="EMBL" id="KAF6021788.1"/>
    </source>
</evidence>
<dbReference type="EMBL" id="VXIV02002963">
    <property type="protein sequence ID" value="KAF6021788.1"/>
    <property type="molecule type" value="Genomic_DNA"/>
</dbReference>
<evidence type="ECO:0008006" key="8">
    <source>
        <dbReference type="Google" id="ProtNLM"/>
    </source>
</evidence>
<comment type="similarity">
    <text evidence="1">Belongs to the cytochrome P450 family.</text>
</comment>
<comment type="caution">
    <text evidence="6">The sequence shown here is derived from an EMBL/GenBank/DDBJ whole genome shotgun (WGS) entry which is preliminary data.</text>
</comment>
<dbReference type="SUPFAM" id="SSF48264">
    <property type="entry name" value="Cytochrome P450"/>
    <property type="match status" value="1"/>
</dbReference>
<organism evidence="6 7">
    <name type="scientific">Bugula neritina</name>
    <name type="common">Brown bryozoan</name>
    <name type="synonym">Sertularia neritina</name>
    <dbReference type="NCBI Taxonomy" id="10212"/>
    <lineage>
        <taxon>Eukaryota</taxon>
        <taxon>Metazoa</taxon>
        <taxon>Spiralia</taxon>
        <taxon>Lophotrochozoa</taxon>
        <taxon>Bryozoa</taxon>
        <taxon>Gymnolaemata</taxon>
        <taxon>Cheilostomatida</taxon>
        <taxon>Flustrina</taxon>
        <taxon>Buguloidea</taxon>
        <taxon>Bugulidae</taxon>
        <taxon>Bugula</taxon>
    </lineage>
</organism>
<keyword evidence="4" id="KW-0560">Oxidoreductase</keyword>
<dbReference type="Pfam" id="PF00067">
    <property type="entry name" value="p450"/>
    <property type="match status" value="1"/>
</dbReference>
<keyword evidence="3" id="KW-0479">Metal-binding</keyword>
<evidence type="ECO:0000256" key="1">
    <source>
        <dbReference type="ARBA" id="ARBA00010617"/>
    </source>
</evidence>
<protein>
    <recommendedName>
        <fullName evidence="8">CYP3A4</fullName>
    </recommendedName>
</protein>
<dbReference type="InterPro" id="IPR050705">
    <property type="entry name" value="Cytochrome_P450_3A"/>
</dbReference>
<dbReference type="GO" id="GO:0008395">
    <property type="term" value="F:steroid hydroxylase activity"/>
    <property type="evidence" value="ECO:0007669"/>
    <property type="project" value="TreeGrafter"/>
</dbReference>